<dbReference type="PANTHER" id="PTHR13817">
    <property type="entry name" value="TITIN"/>
    <property type="match status" value="1"/>
</dbReference>
<dbReference type="Pfam" id="PF05345">
    <property type="entry name" value="He_PIG"/>
    <property type="match status" value="1"/>
</dbReference>
<name>A0A6J6ERD6_9ZZZZ</name>
<dbReference type="PROSITE" id="PS50853">
    <property type="entry name" value="FN3"/>
    <property type="match status" value="2"/>
</dbReference>
<sequence length="1415" mass="141619">MSAAPAVPAKPIAVAGDSSASVAVSPVSGGTGTVTYTVTTVEDNSKTCSFTSAASVKYCVVTGLTNGTAYTFTATAGDSSGTSTSSVASDAVTPAVAAPAFETFVEHDPGLSMSTEGRATFIDSAGDYVYVGTDETSGMDSEVLKFRLSDMTLVDSEVVTGTYNSFNGATTDGTFGYFSSPFMVHKVRLSDLTVMGSVFVESHQVEGRNMAVINGFLYRVAEQGWVQKIDTSTMTVSASFQITGNPSLIAAFEGGGNLFAIQYFVSGGSIKVFKINVAAANFDNSAVSSITLNTATTGLTANMSQGYNGVASSTHAYVLANAGWGTAARVLKIDLSSMGFIGAVTLTSTETSPSDIAIDTTLNRLYVVGGGVGKVSRINLNGFSQMAGPLDATYGEYGSPYGLDAVVAKPGSSQFWGVGTPSKLRLVRFGLGGPTIGSPSAVGSLQASSTTPGQMTVSWTAPSTSGGFPVIGYRVTASSQYYGSYVALSGCESALTSTNLSCTGTGLGGQYYVKVVAVNAVGDGTEPSNPTQSYVTPLQVSVTPSSVTISGTVGTAISPSSALTFNNFSSTPTVTTASSLNGLTLNAQTGVISGTPTSSSELYASLIVSNGNQSASVNVSMNISGGGSGGGGGGGGCTSGVTVTPSTTTGTGMVGNLLSLSGPTPIGFSGTPTFTVSGVPLPNGLTLNPQTGAVAGTPTASSYATVIINVVSGSQSCQYSIMFAISSGGGGGGGGAPCALGAVTSNVSGFTGDPNFGGSGFWGPTEAGMRTNPSGIVVGNDGNIYVLINFQTIGGAPSSNSYARLYKLSSSGLVDTSWGTNGYVLLDFFANNMAGQEFSNGLKKLSDGSLVIATSSTQFGSGSQQILESFVTRVTTAGSIDSTWGTNGKAVLYGPATVAGGSSSYVQGFDVDASDNIYALTSVSVGGGSTSSRIAKVSSTGVKSSTFGGSGDLTLSSSAYEFSLHPSGGFFIPGSTAQSADATVTKYDANGVVDTSFGTSGVVTIDKSTRESTNSVAVVGDKIYVIHSDTSAMMQSVRSVMRLQANGSIDTTYGNAGTASLAALGSFSPWELVPLSGGSVILTGGSGMQSMSAGFAVLDSSGALPSGVTSPAVLTSGTCEVEFYGNPPIAFGDGFLFAGGASMGNATALVKFSVSGFSGGGSTPAPTLVTSANQALLERDPGSEGMIINGQSVSVDTTRVEISAARTPASQRTPAQVAAIQAAGQALLQDFLASLPAGAVTNVAVVNTSTGAVMRNLVFDANGNSKDVPVEDIVILDGPSLSLMIGSDNANITSDGKYQVGAGGTVGVVGSGLGASAPGEIVAMSTPTLLANFTTTATGDLSQSATLPSSIGVGDHTLVVASGTTYAVMGLRVVPSALPTTGLTEESGRTVVIALFTLVFAAVLVRSRRLTLLAR</sequence>
<keyword evidence="2" id="KW-0812">Transmembrane</keyword>
<feature type="domain" description="Fibronectin type-III" evidence="3">
    <location>
        <begin position="4"/>
        <end position="96"/>
    </location>
</feature>
<dbReference type="EMBL" id="CAEZTS010000057">
    <property type="protein sequence ID" value="CAB4577979.1"/>
    <property type="molecule type" value="Genomic_DNA"/>
</dbReference>
<dbReference type="Pfam" id="PF00041">
    <property type="entry name" value="fn3"/>
    <property type="match status" value="1"/>
</dbReference>
<dbReference type="SUPFAM" id="SSF49265">
    <property type="entry name" value="Fibronectin type III"/>
    <property type="match status" value="1"/>
</dbReference>
<dbReference type="InterPro" id="IPR050964">
    <property type="entry name" value="Striated_Muscle_Regulatory"/>
</dbReference>
<evidence type="ECO:0000256" key="1">
    <source>
        <dbReference type="ARBA" id="ARBA00022737"/>
    </source>
</evidence>
<feature type="transmembrane region" description="Helical" evidence="2">
    <location>
        <begin position="1387"/>
        <end position="1405"/>
    </location>
</feature>
<dbReference type="PANTHER" id="PTHR13817:SF73">
    <property type="entry name" value="FIBRONECTIN TYPE-III DOMAIN-CONTAINING PROTEIN"/>
    <property type="match status" value="1"/>
</dbReference>
<dbReference type="InterPro" id="IPR013783">
    <property type="entry name" value="Ig-like_fold"/>
</dbReference>
<proteinExistence type="predicted"/>
<gene>
    <name evidence="4" type="ORF">UFOPK1722_00802</name>
</gene>
<dbReference type="CDD" id="cd00063">
    <property type="entry name" value="FN3"/>
    <property type="match status" value="1"/>
</dbReference>
<reference evidence="4" key="1">
    <citation type="submission" date="2020-05" db="EMBL/GenBank/DDBJ databases">
        <authorList>
            <person name="Chiriac C."/>
            <person name="Salcher M."/>
            <person name="Ghai R."/>
            <person name="Kavagutti S V."/>
        </authorList>
    </citation>
    <scope>NUCLEOTIDE SEQUENCE</scope>
</reference>
<evidence type="ECO:0000259" key="3">
    <source>
        <dbReference type="PROSITE" id="PS50853"/>
    </source>
</evidence>
<dbReference type="SUPFAM" id="SSF50956">
    <property type="entry name" value="Thermostable phytase (3-phytase)"/>
    <property type="match status" value="1"/>
</dbReference>
<evidence type="ECO:0000313" key="4">
    <source>
        <dbReference type="EMBL" id="CAB4577979.1"/>
    </source>
</evidence>
<organism evidence="4">
    <name type="scientific">freshwater metagenome</name>
    <dbReference type="NCBI Taxonomy" id="449393"/>
    <lineage>
        <taxon>unclassified sequences</taxon>
        <taxon>metagenomes</taxon>
        <taxon>ecological metagenomes</taxon>
    </lineage>
</organism>
<evidence type="ECO:0000256" key="2">
    <source>
        <dbReference type="SAM" id="Phobius"/>
    </source>
</evidence>
<dbReference type="SMART" id="SM00060">
    <property type="entry name" value="FN3"/>
    <property type="match status" value="2"/>
</dbReference>
<dbReference type="InterPro" id="IPR036116">
    <property type="entry name" value="FN3_sf"/>
</dbReference>
<protein>
    <submittedName>
        <fullName evidence="4">Unannotated protein</fullName>
    </submittedName>
</protein>
<keyword evidence="2" id="KW-0472">Membrane</keyword>
<dbReference type="InterPro" id="IPR003961">
    <property type="entry name" value="FN3_dom"/>
</dbReference>
<feature type="domain" description="Fibronectin type-III" evidence="3">
    <location>
        <begin position="441"/>
        <end position="539"/>
    </location>
</feature>
<accession>A0A6J6ERD6</accession>
<keyword evidence="1" id="KW-0677">Repeat</keyword>
<keyword evidence="2" id="KW-1133">Transmembrane helix</keyword>
<dbReference type="Gene3D" id="2.60.40.10">
    <property type="entry name" value="Immunoglobulins"/>
    <property type="match status" value="4"/>
</dbReference>